<dbReference type="SUPFAM" id="SSF103481">
    <property type="entry name" value="Multidrug resistance efflux transporter EmrE"/>
    <property type="match status" value="2"/>
</dbReference>
<keyword evidence="8" id="KW-1185">Reference proteome</keyword>
<keyword evidence="5" id="KW-0472">Membrane</keyword>
<reference evidence="7 8" key="1">
    <citation type="journal article" date="2005" name="DNA Res.">
        <title>Complete genome sequence of the facultative anaerobic magnetotactic bacterium Magnetospirillum sp. strain AMB-1.</title>
        <authorList>
            <person name="Matsunaga T."/>
            <person name="Okamura Y."/>
            <person name="Fukuda Y."/>
            <person name="Wahyudi A.T."/>
            <person name="Murase Y."/>
            <person name="Takeyama H."/>
        </authorList>
    </citation>
    <scope>NUCLEOTIDE SEQUENCE [LARGE SCALE GENOMIC DNA]</scope>
    <source>
        <strain evidence="8">ATCC 700264 / AMB-1</strain>
    </source>
</reference>
<feature type="domain" description="EamA" evidence="6">
    <location>
        <begin position="19"/>
        <end position="144"/>
    </location>
</feature>
<evidence type="ECO:0000256" key="3">
    <source>
        <dbReference type="ARBA" id="ARBA00022692"/>
    </source>
</evidence>
<organism evidence="7 8">
    <name type="scientific">Paramagnetospirillum magneticum (strain ATCC 700264 / AMB-1)</name>
    <name type="common">Magnetospirillum magneticum</name>
    <dbReference type="NCBI Taxonomy" id="342108"/>
    <lineage>
        <taxon>Bacteria</taxon>
        <taxon>Pseudomonadati</taxon>
        <taxon>Pseudomonadota</taxon>
        <taxon>Alphaproteobacteria</taxon>
        <taxon>Rhodospirillales</taxon>
        <taxon>Magnetospirillaceae</taxon>
        <taxon>Paramagnetospirillum</taxon>
    </lineage>
</organism>
<feature type="domain" description="EamA" evidence="6">
    <location>
        <begin position="160"/>
        <end position="293"/>
    </location>
</feature>
<dbReference type="KEGG" id="mag:amb2389"/>
<keyword evidence="3" id="KW-0812">Transmembrane</keyword>
<dbReference type="PANTHER" id="PTHR32322">
    <property type="entry name" value="INNER MEMBRANE TRANSPORTER"/>
    <property type="match status" value="1"/>
</dbReference>
<dbReference type="GO" id="GO:0016020">
    <property type="term" value="C:membrane"/>
    <property type="evidence" value="ECO:0007669"/>
    <property type="project" value="UniProtKB-SubCell"/>
</dbReference>
<comment type="similarity">
    <text evidence="2">Belongs to the EamA transporter family.</text>
</comment>
<evidence type="ECO:0000256" key="5">
    <source>
        <dbReference type="ARBA" id="ARBA00023136"/>
    </source>
</evidence>
<dbReference type="EMBL" id="AP007255">
    <property type="protein sequence ID" value="BAE51193.1"/>
    <property type="molecule type" value="Genomic_DNA"/>
</dbReference>
<comment type="subcellular location">
    <subcellularLocation>
        <location evidence="1">Membrane</location>
        <topology evidence="1">Multi-pass membrane protein</topology>
    </subcellularLocation>
</comment>
<dbReference type="STRING" id="342108.amb2389"/>
<sequence length="295" mass="31006">MTTPMRDHAWTRAMPGVFVLLWSTGFIGAKYGLPYAEPFTFLVLRFVIVIILLGAVVGLCRARFPTDPKLWLHLAVSGLLVHAIYLGGVFAAIRLGVPSGLTALVAGLQPLLTAAVVGPLLGETVGPRQWGGLALGLVGVALVLSTRLTGVSFDGFGWDGMAFAVAALLGITGGTLYQKRFCTGMDLRTGTLIQYSAALAVTAPVALATETMSIQWTLPFILALGWLVLVLSLGAISLLMTLIRLGEAAKVASFFYLVPPMTALLAWLLFDEALTPVALAGMAATAVGVALVVRK</sequence>
<dbReference type="InterPro" id="IPR000620">
    <property type="entry name" value="EamA_dom"/>
</dbReference>
<dbReference type="PANTHER" id="PTHR32322:SF2">
    <property type="entry name" value="EAMA DOMAIN-CONTAINING PROTEIN"/>
    <property type="match status" value="1"/>
</dbReference>
<keyword evidence="4" id="KW-1133">Transmembrane helix</keyword>
<dbReference type="InterPro" id="IPR037185">
    <property type="entry name" value="EmrE-like"/>
</dbReference>
<accession>Q2W4N2</accession>
<evidence type="ECO:0000259" key="6">
    <source>
        <dbReference type="Pfam" id="PF00892"/>
    </source>
</evidence>
<evidence type="ECO:0000313" key="7">
    <source>
        <dbReference type="EMBL" id="BAE51193.1"/>
    </source>
</evidence>
<dbReference type="Pfam" id="PF00892">
    <property type="entry name" value="EamA"/>
    <property type="match status" value="2"/>
</dbReference>
<gene>
    <name evidence="7" type="ordered locus">amb2389</name>
</gene>
<evidence type="ECO:0000313" key="8">
    <source>
        <dbReference type="Proteomes" id="UP000007058"/>
    </source>
</evidence>
<proteinExistence type="inferred from homology"/>
<name>Q2W4N2_PARM1</name>
<evidence type="ECO:0000256" key="1">
    <source>
        <dbReference type="ARBA" id="ARBA00004141"/>
    </source>
</evidence>
<dbReference type="HOGENOM" id="CLU_033863_10_0_5"/>
<dbReference type="AlphaFoldDB" id="Q2W4N2"/>
<dbReference type="Proteomes" id="UP000007058">
    <property type="component" value="Chromosome"/>
</dbReference>
<protein>
    <submittedName>
        <fullName evidence="7">Permease of the drug/metabolite transporter superfamily</fullName>
    </submittedName>
</protein>
<evidence type="ECO:0000256" key="4">
    <source>
        <dbReference type="ARBA" id="ARBA00022989"/>
    </source>
</evidence>
<dbReference type="InterPro" id="IPR050638">
    <property type="entry name" value="AA-Vitamin_Transporters"/>
</dbReference>
<evidence type="ECO:0000256" key="2">
    <source>
        <dbReference type="ARBA" id="ARBA00007362"/>
    </source>
</evidence>